<sequence length="187" mass="21571">MPKTRIHTTVSPQTLRKIEELKKEYGTLSAVIEKAVELQYNSERASVVSNEDLILLGFVKELNFTLCAKDHYTALAEGDPDRAVKESMLEMAVKYISKKPISDLSLEELLENICTLWKILNRAEHAEVERDGNRLNFVFYHDMRSVAVSEIHLNLLKYIFDKYYSGKYRMRVDTVTVNGFSVVFETI</sequence>
<proteinExistence type="predicted"/>
<dbReference type="RefSeq" id="WP_193808366.1">
    <property type="nucleotide sequence ID" value="NZ_CP087714.1"/>
</dbReference>
<gene>
    <name evidence="1" type="ORF">LPQ35_08555</name>
</gene>
<dbReference type="EMBL" id="CP087714">
    <property type="protein sequence ID" value="XAT63301.1"/>
    <property type="molecule type" value="Genomic_DNA"/>
</dbReference>
<evidence type="ECO:0000313" key="1">
    <source>
        <dbReference type="EMBL" id="XAT63301.1"/>
    </source>
</evidence>
<accession>A0ABZ3H162</accession>
<reference evidence="1 2" key="1">
    <citation type="submission" date="2021-11" db="EMBL/GenBank/DDBJ databases">
        <title>Whole genome of Geoglobus acetivorans.</title>
        <authorList>
            <person name="Liu D."/>
        </authorList>
    </citation>
    <scope>NUCLEOTIDE SEQUENCE [LARGE SCALE GENOMIC DNA]</scope>
    <source>
        <strain evidence="1 2">SBH6</strain>
    </source>
</reference>
<organism evidence="1 2">
    <name type="scientific">Geoglobus acetivorans</name>
    <dbReference type="NCBI Taxonomy" id="565033"/>
    <lineage>
        <taxon>Archaea</taxon>
        <taxon>Methanobacteriati</taxon>
        <taxon>Methanobacteriota</taxon>
        <taxon>Archaeoglobi</taxon>
        <taxon>Archaeoglobales</taxon>
        <taxon>Archaeoglobaceae</taxon>
        <taxon>Geoglobus</taxon>
    </lineage>
</organism>
<dbReference type="Proteomes" id="UP001492541">
    <property type="component" value="Chromosome"/>
</dbReference>
<name>A0ABZ3H162_GEOAI</name>
<protein>
    <submittedName>
        <fullName evidence="1">Uncharacterized protein</fullName>
    </submittedName>
</protein>
<dbReference type="GeneID" id="90449736"/>
<evidence type="ECO:0000313" key="2">
    <source>
        <dbReference type="Proteomes" id="UP001492541"/>
    </source>
</evidence>
<keyword evidence="2" id="KW-1185">Reference proteome</keyword>